<evidence type="ECO:0000313" key="2">
    <source>
        <dbReference type="Proteomes" id="UP001165080"/>
    </source>
</evidence>
<dbReference type="Proteomes" id="UP001165080">
    <property type="component" value="Unassembled WGS sequence"/>
</dbReference>
<comment type="caution">
    <text evidence="1">The sequence shown here is derived from an EMBL/GenBank/DDBJ whole genome shotgun (WGS) entry which is preliminary data.</text>
</comment>
<sequence>MLVSRVVYHNRKDCCANLTRAPLEFRAGGAAVVANNGSAMRFNDLIYTASANDNQTISVVSIEMNMTKPARYISVQSTAAADESADDSGLQVLELEVYGSPADSFVMTWDWSSDTALDGSDHSVPQCSAGLPAVRPRSVLIE</sequence>
<protein>
    <submittedName>
        <fullName evidence="1">Uncharacterized protein</fullName>
    </submittedName>
</protein>
<dbReference type="Gene3D" id="2.60.120.260">
    <property type="entry name" value="Galactose-binding domain-like"/>
    <property type="match status" value="1"/>
</dbReference>
<keyword evidence="2" id="KW-1185">Reference proteome</keyword>
<accession>A0A9W6BP93</accession>
<organism evidence="1 2">
    <name type="scientific">Pleodorina starrii</name>
    <dbReference type="NCBI Taxonomy" id="330485"/>
    <lineage>
        <taxon>Eukaryota</taxon>
        <taxon>Viridiplantae</taxon>
        <taxon>Chlorophyta</taxon>
        <taxon>core chlorophytes</taxon>
        <taxon>Chlorophyceae</taxon>
        <taxon>CS clade</taxon>
        <taxon>Chlamydomonadales</taxon>
        <taxon>Volvocaceae</taxon>
        <taxon>Pleodorina</taxon>
    </lineage>
</organism>
<gene>
    <name evidence="1" type="primary">PLESTBF000490</name>
    <name evidence="1" type="ORF">PLESTB_000991800</name>
</gene>
<dbReference type="InterPro" id="IPR008979">
    <property type="entry name" value="Galactose-bd-like_sf"/>
</dbReference>
<name>A0A9W6BP93_9CHLO</name>
<reference evidence="1 2" key="1">
    <citation type="journal article" date="2023" name="Commun. Biol.">
        <title>Reorganization of the ancestral sex-determining regions during the evolution of trioecy in Pleodorina starrii.</title>
        <authorList>
            <person name="Takahashi K."/>
            <person name="Suzuki S."/>
            <person name="Kawai-Toyooka H."/>
            <person name="Yamamoto K."/>
            <person name="Hamaji T."/>
            <person name="Ootsuki R."/>
            <person name="Yamaguchi H."/>
            <person name="Kawachi M."/>
            <person name="Higashiyama T."/>
            <person name="Nozaki H."/>
        </authorList>
    </citation>
    <scope>NUCLEOTIDE SEQUENCE [LARGE SCALE GENOMIC DNA]</scope>
    <source>
        <strain evidence="1 2">NIES-4479</strain>
    </source>
</reference>
<proteinExistence type="predicted"/>
<dbReference type="SUPFAM" id="SSF49785">
    <property type="entry name" value="Galactose-binding domain-like"/>
    <property type="match status" value="1"/>
</dbReference>
<evidence type="ECO:0000313" key="1">
    <source>
        <dbReference type="EMBL" id="GLC55480.1"/>
    </source>
</evidence>
<dbReference type="AlphaFoldDB" id="A0A9W6BP93"/>
<dbReference type="EMBL" id="BRXU01000013">
    <property type="protein sequence ID" value="GLC55480.1"/>
    <property type="molecule type" value="Genomic_DNA"/>
</dbReference>